<dbReference type="AlphaFoldDB" id="A0A1I7WXC2"/>
<dbReference type="Proteomes" id="UP000095283">
    <property type="component" value="Unplaced"/>
</dbReference>
<name>A0A1I7WXC2_HETBA</name>
<evidence type="ECO:0000313" key="1">
    <source>
        <dbReference type="Proteomes" id="UP000095283"/>
    </source>
</evidence>
<evidence type="ECO:0000313" key="2">
    <source>
        <dbReference type="WBParaSite" id="Hba_09811"/>
    </source>
</evidence>
<proteinExistence type="predicted"/>
<dbReference type="GO" id="GO:0031416">
    <property type="term" value="C:NatB complex"/>
    <property type="evidence" value="ECO:0007669"/>
    <property type="project" value="TreeGrafter"/>
</dbReference>
<protein>
    <submittedName>
        <fullName evidence="2">DNA-directed RNA polymerase</fullName>
    </submittedName>
</protein>
<dbReference type="PANTHER" id="PTHR22767:SF3">
    <property type="entry name" value="N-ALPHA-ACETYLTRANSFERASE 25, NATB AUXILIARY SUBUNIT"/>
    <property type="match status" value="1"/>
</dbReference>
<dbReference type="PANTHER" id="PTHR22767">
    <property type="entry name" value="N-TERMINAL ACETYLTRANSFERASE-RELATED"/>
    <property type="match status" value="1"/>
</dbReference>
<accession>A0A1I7WXC2</accession>
<sequence>MSKTDQVVMERRLRPIYDAIDSGNSKKAIQEAEKVLKKHPGAVCAKVFMNREKIMVKNINCYLMTISINYNYTTSLSFSINTYVLFSDDWTLWTLLFDSTFAMLKESVEEKNSKCIIDSLVSILGHEKFKTSKARGPHLAGFEFIGRMMTADEPIRSQLCTLQLGGTHRMIALSKALDIKSVQRDTLGHILFPMFELTGSLLQAMRCIDICLLKYLYLYSFKFRNWDLLGDNRDLTVIPSFEKDEVKKEIDEIRGSSQREFVDMTQLYNHAIEII</sequence>
<keyword evidence="1" id="KW-1185">Reference proteome</keyword>
<reference evidence="2" key="1">
    <citation type="submission" date="2016-11" db="UniProtKB">
        <authorList>
            <consortium name="WormBaseParasite"/>
        </authorList>
    </citation>
    <scope>IDENTIFICATION</scope>
</reference>
<dbReference type="WBParaSite" id="Hba_09811">
    <property type="protein sequence ID" value="Hba_09811"/>
    <property type="gene ID" value="Hba_09811"/>
</dbReference>
<organism evidence="1 2">
    <name type="scientific">Heterorhabditis bacteriophora</name>
    <name type="common">Entomopathogenic nematode worm</name>
    <dbReference type="NCBI Taxonomy" id="37862"/>
    <lineage>
        <taxon>Eukaryota</taxon>
        <taxon>Metazoa</taxon>
        <taxon>Ecdysozoa</taxon>
        <taxon>Nematoda</taxon>
        <taxon>Chromadorea</taxon>
        <taxon>Rhabditida</taxon>
        <taxon>Rhabditina</taxon>
        <taxon>Rhabditomorpha</taxon>
        <taxon>Strongyloidea</taxon>
        <taxon>Heterorhabditidae</taxon>
        <taxon>Heterorhabditis</taxon>
    </lineage>
</organism>